<evidence type="ECO:0000256" key="2">
    <source>
        <dbReference type="ARBA" id="ARBA00022692"/>
    </source>
</evidence>
<evidence type="ECO:0000259" key="6">
    <source>
        <dbReference type="Pfam" id="PF04138"/>
    </source>
</evidence>
<dbReference type="Pfam" id="PF04138">
    <property type="entry name" value="GtrA_DPMS_TM"/>
    <property type="match status" value="1"/>
</dbReference>
<proteinExistence type="predicted"/>
<name>A0ABT9H4J3_9SPHN</name>
<feature type="transmembrane region" description="Helical" evidence="5">
    <location>
        <begin position="81"/>
        <end position="104"/>
    </location>
</feature>
<comment type="caution">
    <text evidence="7">The sequence shown here is derived from an EMBL/GenBank/DDBJ whole genome shotgun (WGS) entry which is preliminary data.</text>
</comment>
<gene>
    <name evidence="7" type="ORF">Q9K01_01200</name>
</gene>
<evidence type="ECO:0000256" key="4">
    <source>
        <dbReference type="ARBA" id="ARBA00023136"/>
    </source>
</evidence>
<keyword evidence="2 5" id="KW-0812">Transmembrane</keyword>
<evidence type="ECO:0000256" key="3">
    <source>
        <dbReference type="ARBA" id="ARBA00022989"/>
    </source>
</evidence>
<keyword evidence="4 5" id="KW-0472">Membrane</keyword>
<dbReference type="RefSeq" id="WP_305928387.1">
    <property type="nucleotide sequence ID" value="NZ_JAVAIL010000001.1"/>
</dbReference>
<evidence type="ECO:0000313" key="7">
    <source>
        <dbReference type="EMBL" id="MDP4538244.1"/>
    </source>
</evidence>
<evidence type="ECO:0000313" key="8">
    <source>
        <dbReference type="Proteomes" id="UP001235664"/>
    </source>
</evidence>
<feature type="domain" description="GtrA/DPMS transmembrane" evidence="6">
    <location>
        <begin position="15"/>
        <end position="132"/>
    </location>
</feature>
<sequence>MALLLARIGGFRFLRYALASGGALVVDIVCFTALLALEIPGMLAATIGYAAGILVHWFLSSRQVFTGTVAPAGRARMWQKSLFAVSALVGLGITAAIVGLGANVGIDPHVAKSVAIAASFFATWMIRSRIVFIRRTARNAVAG</sequence>
<keyword evidence="3 5" id="KW-1133">Transmembrane helix</keyword>
<feature type="transmembrane region" description="Helical" evidence="5">
    <location>
        <begin position="110"/>
        <end position="126"/>
    </location>
</feature>
<dbReference type="Proteomes" id="UP001235664">
    <property type="component" value="Unassembled WGS sequence"/>
</dbReference>
<organism evidence="7 8">
    <name type="scientific">Qipengyuania benthica</name>
    <dbReference type="NCBI Taxonomy" id="3067651"/>
    <lineage>
        <taxon>Bacteria</taxon>
        <taxon>Pseudomonadati</taxon>
        <taxon>Pseudomonadota</taxon>
        <taxon>Alphaproteobacteria</taxon>
        <taxon>Sphingomonadales</taxon>
        <taxon>Erythrobacteraceae</taxon>
        <taxon>Qipengyuania</taxon>
    </lineage>
</organism>
<reference evidence="7 8" key="1">
    <citation type="submission" date="2023-08" db="EMBL/GenBank/DDBJ databases">
        <title>genomic of DY56.</title>
        <authorList>
            <person name="Wang Y."/>
        </authorList>
    </citation>
    <scope>NUCLEOTIDE SEQUENCE [LARGE SCALE GENOMIC DNA]</scope>
    <source>
        <strain evidence="7 8">DY56-A-20</strain>
    </source>
</reference>
<dbReference type="InterPro" id="IPR007267">
    <property type="entry name" value="GtrA_DPMS_TM"/>
</dbReference>
<accession>A0ABT9H4J3</accession>
<feature type="transmembrane region" description="Helical" evidence="5">
    <location>
        <begin position="42"/>
        <end position="60"/>
    </location>
</feature>
<evidence type="ECO:0000256" key="5">
    <source>
        <dbReference type="SAM" id="Phobius"/>
    </source>
</evidence>
<keyword evidence="8" id="KW-1185">Reference proteome</keyword>
<dbReference type="EMBL" id="JAVAIL010000001">
    <property type="protein sequence ID" value="MDP4538244.1"/>
    <property type="molecule type" value="Genomic_DNA"/>
</dbReference>
<evidence type="ECO:0000256" key="1">
    <source>
        <dbReference type="ARBA" id="ARBA00004141"/>
    </source>
</evidence>
<comment type="subcellular location">
    <subcellularLocation>
        <location evidence="1">Membrane</location>
        <topology evidence="1">Multi-pass membrane protein</topology>
    </subcellularLocation>
</comment>
<feature type="transmembrane region" description="Helical" evidence="5">
    <location>
        <begin position="13"/>
        <end position="36"/>
    </location>
</feature>
<protein>
    <submittedName>
        <fullName evidence="7">GtrA family protein</fullName>
    </submittedName>
</protein>